<reference evidence="1 2" key="1">
    <citation type="submission" date="2014-04" db="EMBL/GenBank/DDBJ databases">
        <authorList>
            <consortium name="DOE Joint Genome Institute"/>
            <person name="Kuo A."/>
            <person name="Zuccaro A."/>
            <person name="Kohler A."/>
            <person name="Nagy L.G."/>
            <person name="Floudas D."/>
            <person name="Copeland A."/>
            <person name="Barry K.W."/>
            <person name="Cichocki N."/>
            <person name="Veneault-Fourrey C."/>
            <person name="LaButti K."/>
            <person name="Lindquist E.A."/>
            <person name="Lipzen A."/>
            <person name="Lundell T."/>
            <person name="Morin E."/>
            <person name="Murat C."/>
            <person name="Sun H."/>
            <person name="Tunlid A."/>
            <person name="Henrissat B."/>
            <person name="Grigoriev I.V."/>
            <person name="Hibbett D.S."/>
            <person name="Martin F."/>
            <person name="Nordberg H.P."/>
            <person name="Cantor M.N."/>
            <person name="Hua S.X."/>
        </authorList>
    </citation>
    <scope>NUCLEOTIDE SEQUENCE [LARGE SCALE GENOMIC DNA]</scope>
    <source>
        <strain evidence="1 2">MAFF 305830</strain>
    </source>
</reference>
<sequence>MKYQEKRKERKRQDYRNKRRMLRKTISRLDVDVMIEIFRHFVANEADGVFILTLVSRAWRDLVVGLPVLWQWITIDQSMHNWREKMDICVALSKQLPLQIVFRLPIRQWGPILPILTRCQNIFMEIPSYMNGRDVTENTTGLTHAVELPASSKIHWVRAGQKVAQESREASLTPMPEVSTLELTADGSEHPNYHSYARTREPRYLEEGDSFHPLILLTHYKVLEILQNATNLRSLTISHHATDPLSSDIDLPLVTLDQLEDLSVRDIDYDRNGCVVSLLEYLRCPNLSKLLLAGKCTDVVESMVALRLLGRPINLILDIQYKAPKQNSTNEELFEPDPPYEFPFIKSLGLIIAGPKTNDGWNGRNPPKEIIYVLEHLRHLTSLRITVVESAWYFPDEDKIPCVHHLRYEPCHVQAARAYPEIQLPFGNQIVELDIKLPFHRPCVLT</sequence>
<accession>A0A0C3B7F0</accession>
<protein>
    <recommendedName>
        <fullName evidence="3">F-box domain-containing protein</fullName>
    </recommendedName>
</protein>
<dbReference type="Proteomes" id="UP000054097">
    <property type="component" value="Unassembled WGS sequence"/>
</dbReference>
<dbReference type="AlphaFoldDB" id="A0A0C3B7F0"/>
<dbReference type="EMBL" id="KN824295">
    <property type="protein sequence ID" value="KIM28064.1"/>
    <property type="molecule type" value="Genomic_DNA"/>
</dbReference>
<proteinExistence type="predicted"/>
<organism evidence="1 2">
    <name type="scientific">Serendipita vermifera MAFF 305830</name>
    <dbReference type="NCBI Taxonomy" id="933852"/>
    <lineage>
        <taxon>Eukaryota</taxon>
        <taxon>Fungi</taxon>
        <taxon>Dikarya</taxon>
        <taxon>Basidiomycota</taxon>
        <taxon>Agaricomycotina</taxon>
        <taxon>Agaricomycetes</taxon>
        <taxon>Sebacinales</taxon>
        <taxon>Serendipitaceae</taxon>
        <taxon>Serendipita</taxon>
    </lineage>
</organism>
<evidence type="ECO:0008006" key="3">
    <source>
        <dbReference type="Google" id="ProtNLM"/>
    </source>
</evidence>
<keyword evidence="2" id="KW-1185">Reference proteome</keyword>
<dbReference type="HOGENOM" id="CLU_614182_0_0_1"/>
<dbReference type="SUPFAM" id="SSF81383">
    <property type="entry name" value="F-box domain"/>
    <property type="match status" value="1"/>
</dbReference>
<dbReference type="OrthoDB" id="3365698at2759"/>
<reference evidence="2" key="2">
    <citation type="submission" date="2015-01" db="EMBL/GenBank/DDBJ databases">
        <title>Evolutionary Origins and Diversification of the Mycorrhizal Mutualists.</title>
        <authorList>
            <consortium name="DOE Joint Genome Institute"/>
            <consortium name="Mycorrhizal Genomics Consortium"/>
            <person name="Kohler A."/>
            <person name="Kuo A."/>
            <person name="Nagy L.G."/>
            <person name="Floudas D."/>
            <person name="Copeland A."/>
            <person name="Barry K.W."/>
            <person name="Cichocki N."/>
            <person name="Veneault-Fourrey C."/>
            <person name="LaButti K."/>
            <person name="Lindquist E.A."/>
            <person name="Lipzen A."/>
            <person name="Lundell T."/>
            <person name="Morin E."/>
            <person name="Murat C."/>
            <person name="Riley R."/>
            <person name="Ohm R."/>
            <person name="Sun H."/>
            <person name="Tunlid A."/>
            <person name="Henrissat B."/>
            <person name="Grigoriev I.V."/>
            <person name="Hibbett D.S."/>
            <person name="Martin F."/>
        </authorList>
    </citation>
    <scope>NUCLEOTIDE SEQUENCE [LARGE SCALE GENOMIC DNA]</scope>
    <source>
        <strain evidence="2">MAFF 305830</strain>
    </source>
</reference>
<dbReference type="InterPro" id="IPR036047">
    <property type="entry name" value="F-box-like_dom_sf"/>
</dbReference>
<name>A0A0C3B7F0_SERVB</name>
<evidence type="ECO:0000313" key="2">
    <source>
        <dbReference type="Proteomes" id="UP000054097"/>
    </source>
</evidence>
<gene>
    <name evidence="1" type="ORF">M408DRAFT_24082</name>
</gene>
<evidence type="ECO:0000313" key="1">
    <source>
        <dbReference type="EMBL" id="KIM28064.1"/>
    </source>
</evidence>